<evidence type="ECO:0000256" key="1">
    <source>
        <dbReference type="ARBA" id="ARBA00022723"/>
    </source>
</evidence>
<protein>
    <recommendedName>
        <fullName evidence="4">RING-type domain-containing protein</fullName>
    </recommendedName>
</protein>
<dbReference type="Pfam" id="PF13639">
    <property type="entry name" value="zf-RING_2"/>
    <property type="match status" value="1"/>
</dbReference>
<dbReference type="PANTHER" id="PTHR45798:SF97">
    <property type="entry name" value="ALCOHOL-SENSITIVE RING FINGER PROTEIN 1"/>
    <property type="match status" value="1"/>
</dbReference>
<dbReference type="EMBL" id="MN738933">
    <property type="protein sequence ID" value="QHT32268.1"/>
    <property type="molecule type" value="Genomic_DNA"/>
</dbReference>
<keyword evidence="2" id="KW-0863">Zinc-finger</keyword>
<dbReference type="InterPro" id="IPR013083">
    <property type="entry name" value="Znf_RING/FYVE/PHD"/>
</dbReference>
<evidence type="ECO:0000256" key="2">
    <source>
        <dbReference type="ARBA" id="ARBA00022771"/>
    </source>
</evidence>
<reference evidence="5" key="1">
    <citation type="journal article" date="2020" name="Nature">
        <title>Giant virus diversity and host interactions through global metagenomics.</title>
        <authorList>
            <person name="Schulz F."/>
            <person name="Roux S."/>
            <person name="Paez-Espino D."/>
            <person name="Jungbluth S."/>
            <person name="Walsh D.A."/>
            <person name="Denef V.J."/>
            <person name="McMahon K.D."/>
            <person name="Konstantinidis K.T."/>
            <person name="Eloe-Fadrosh E.A."/>
            <person name="Kyrpides N.C."/>
            <person name="Woyke T."/>
        </authorList>
    </citation>
    <scope>NUCLEOTIDE SEQUENCE</scope>
    <source>
        <strain evidence="5">GVMAG-M-3300009159-65</strain>
    </source>
</reference>
<dbReference type="GO" id="GO:0008270">
    <property type="term" value="F:zinc ion binding"/>
    <property type="evidence" value="ECO:0007669"/>
    <property type="project" value="UniProtKB-KW"/>
</dbReference>
<accession>A0A6C0ETE6</accession>
<feature type="domain" description="RING-type" evidence="4">
    <location>
        <begin position="84"/>
        <end position="127"/>
    </location>
</feature>
<dbReference type="Gene3D" id="3.30.40.10">
    <property type="entry name" value="Zinc/RING finger domain, C3HC4 (zinc finger)"/>
    <property type="match status" value="1"/>
</dbReference>
<dbReference type="InterPro" id="IPR052788">
    <property type="entry name" value="RING-type_E3_ligase_ATL"/>
</dbReference>
<evidence type="ECO:0000256" key="3">
    <source>
        <dbReference type="ARBA" id="ARBA00022833"/>
    </source>
</evidence>
<name>A0A6C0ETE6_9ZZZZ</name>
<keyword evidence="1" id="KW-0479">Metal-binding</keyword>
<sequence>MTEINERMIIQSGENIRAVISLMMAHETNLRSHLRRNVFDFQFLLRDDVSSNDLSLNELNLNTDSSLNVTYSTYEELEEHRETSCPITHEPFLNDDEIAIINTCKHYFKKDAFLTWTSHSHTCPVCRTPT</sequence>
<keyword evidence="3" id="KW-0862">Zinc</keyword>
<organism evidence="5">
    <name type="scientific">viral metagenome</name>
    <dbReference type="NCBI Taxonomy" id="1070528"/>
    <lineage>
        <taxon>unclassified sequences</taxon>
        <taxon>metagenomes</taxon>
        <taxon>organismal metagenomes</taxon>
    </lineage>
</organism>
<dbReference type="InterPro" id="IPR001841">
    <property type="entry name" value="Znf_RING"/>
</dbReference>
<evidence type="ECO:0000259" key="4">
    <source>
        <dbReference type="Pfam" id="PF13639"/>
    </source>
</evidence>
<dbReference type="PANTHER" id="PTHR45798">
    <property type="entry name" value="RING-H2 FINGER PROTEIN ATL61-RELATED-RELATED"/>
    <property type="match status" value="1"/>
</dbReference>
<dbReference type="AlphaFoldDB" id="A0A6C0ETE6"/>
<proteinExistence type="predicted"/>
<dbReference type="SUPFAM" id="SSF57850">
    <property type="entry name" value="RING/U-box"/>
    <property type="match status" value="1"/>
</dbReference>
<evidence type="ECO:0000313" key="5">
    <source>
        <dbReference type="EMBL" id="QHT32268.1"/>
    </source>
</evidence>